<organism evidence="2 3">
    <name type="scientific">Geodermatophilus siccatus</name>
    <dbReference type="NCBI Taxonomy" id="1137991"/>
    <lineage>
        <taxon>Bacteria</taxon>
        <taxon>Bacillati</taxon>
        <taxon>Actinomycetota</taxon>
        <taxon>Actinomycetes</taxon>
        <taxon>Geodermatophilales</taxon>
        <taxon>Geodermatophilaceae</taxon>
        <taxon>Geodermatophilus</taxon>
    </lineage>
</organism>
<feature type="region of interest" description="Disordered" evidence="1">
    <location>
        <begin position="1"/>
        <end position="67"/>
    </location>
</feature>
<evidence type="ECO:0000313" key="2">
    <source>
        <dbReference type="EMBL" id="SDM75297.1"/>
    </source>
</evidence>
<proteinExistence type="predicted"/>
<gene>
    <name evidence="2" type="ORF">SAMN05660642_03248</name>
</gene>
<evidence type="ECO:0000256" key="1">
    <source>
        <dbReference type="SAM" id="MobiDB-lite"/>
    </source>
</evidence>
<sequence>MELPRTWIGGHGAGAQSVPADPDGGEERTGARRPTSGHRRLGFPRTEGGRAPRWSLPSGGPEPPGLS</sequence>
<dbReference type="AlphaFoldDB" id="A0A1G9VTE9"/>
<dbReference type="Proteomes" id="UP000198680">
    <property type="component" value="Unassembled WGS sequence"/>
</dbReference>
<name>A0A1G9VTE9_9ACTN</name>
<reference evidence="3" key="1">
    <citation type="submission" date="2016-10" db="EMBL/GenBank/DDBJ databases">
        <authorList>
            <person name="Varghese N."/>
            <person name="Submissions S."/>
        </authorList>
    </citation>
    <scope>NUCLEOTIDE SEQUENCE [LARGE SCALE GENOMIC DNA]</scope>
    <source>
        <strain evidence="3">DSM 45419</strain>
    </source>
</reference>
<protein>
    <submittedName>
        <fullName evidence="2">Uncharacterized protein</fullName>
    </submittedName>
</protein>
<keyword evidence="3" id="KW-1185">Reference proteome</keyword>
<dbReference type="STRING" id="1137991.SAMN05660642_03248"/>
<dbReference type="EMBL" id="FNHE01000008">
    <property type="protein sequence ID" value="SDM75297.1"/>
    <property type="molecule type" value="Genomic_DNA"/>
</dbReference>
<accession>A0A1G9VTE9</accession>
<evidence type="ECO:0000313" key="3">
    <source>
        <dbReference type="Proteomes" id="UP000198680"/>
    </source>
</evidence>